<reference evidence="1 2" key="1">
    <citation type="submission" date="2017-04" db="EMBL/GenBank/DDBJ databases">
        <authorList>
            <person name="Afonso C.L."/>
            <person name="Miller P.J."/>
            <person name="Scott M.A."/>
            <person name="Spackman E."/>
            <person name="Goraichik I."/>
            <person name="Dimitrov K.M."/>
            <person name="Suarez D.L."/>
            <person name="Swayne D.E."/>
        </authorList>
    </citation>
    <scope>NUCLEOTIDE SEQUENCE [LARGE SCALE GENOMIC DNA]</scope>
    <source>
        <strain evidence="1 2">DSM 11622</strain>
    </source>
</reference>
<gene>
    <name evidence="1" type="ORF">SAMN00120144_0673</name>
</gene>
<dbReference type="Proteomes" id="UP000192266">
    <property type="component" value="Unassembled WGS sequence"/>
</dbReference>
<name>A0A1W1VDA6_9BACT</name>
<evidence type="ECO:0000313" key="2">
    <source>
        <dbReference type="Proteomes" id="UP000192266"/>
    </source>
</evidence>
<accession>A0A1W1VDA6</accession>
<proteinExistence type="predicted"/>
<sequence>MAFSRKSPVKNRKERERKSHFYFLFNSESFNERKWELVRLYGRFNSQEGEKIDFIFCKSS</sequence>
<organism evidence="1 2">
    <name type="scientific">Hymenobacter roseosalivarius DSM 11622</name>
    <dbReference type="NCBI Taxonomy" id="645990"/>
    <lineage>
        <taxon>Bacteria</taxon>
        <taxon>Pseudomonadati</taxon>
        <taxon>Bacteroidota</taxon>
        <taxon>Cytophagia</taxon>
        <taxon>Cytophagales</taxon>
        <taxon>Hymenobacteraceae</taxon>
        <taxon>Hymenobacter</taxon>
    </lineage>
</organism>
<dbReference type="EMBL" id="FWWW01000055">
    <property type="protein sequence ID" value="SMB91362.1"/>
    <property type="molecule type" value="Genomic_DNA"/>
</dbReference>
<keyword evidence="2" id="KW-1185">Reference proteome</keyword>
<evidence type="ECO:0000313" key="1">
    <source>
        <dbReference type="EMBL" id="SMB91362.1"/>
    </source>
</evidence>
<protein>
    <submittedName>
        <fullName evidence="1">Uncharacterized protein</fullName>
    </submittedName>
</protein>
<dbReference type="STRING" id="645990.SAMN00120144_0673"/>
<dbReference type="AlphaFoldDB" id="A0A1W1VDA6"/>